<dbReference type="InterPro" id="IPR013933">
    <property type="entry name" value="CRC_Rsc7/Swp82"/>
</dbReference>
<dbReference type="EMBL" id="JAFEKC020000015">
    <property type="protein sequence ID" value="KAK0510625.1"/>
    <property type="molecule type" value="Genomic_DNA"/>
</dbReference>
<evidence type="ECO:0008006" key="4">
    <source>
        <dbReference type="Google" id="ProtNLM"/>
    </source>
</evidence>
<accession>A0AA39QWS2</accession>
<evidence type="ECO:0000313" key="2">
    <source>
        <dbReference type="EMBL" id="KAK0510625.1"/>
    </source>
</evidence>
<feature type="region of interest" description="Disordered" evidence="1">
    <location>
        <begin position="469"/>
        <end position="526"/>
    </location>
</feature>
<feature type="region of interest" description="Disordered" evidence="1">
    <location>
        <begin position="395"/>
        <end position="419"/>
    </location>
</feature>
<organism evidence="2 3">
    <name type="scientific">Cladonia borealis</name>
    <dbReference type="NCBI Taxonomy" id="184061"/>
    <lineage>
        <taxon>Eukaryota</taxon>
        <taxon>Fungi</taxon>
        <taxon>Dikarya</taxon>
        <taxon>Ascomycota</taxon>
        <taxon>Pezizomycotina</taxon>
        <taxon>Lecanoromycetes</taxon>
        <taxon>OSLEUM clade</taxon>
        <taxon>Lecanoromycetidae</taxon>
        <taxon>Lecanorales</taxon>
        <taxon>Lecanorineae</taxon>
        <taxon>Cladoniaceae</taxon>
        <taxon>Cladonia</taxon>
    </lineage>
</organism>
<evidence type="ECO:0000313" key="3">
    <source>
        <dbReference type="Proteomes" id="UP001166286"/>
    </source>
</evidence>
<name>A0AA39QWS2_9LECA</name>
<gene>
    <name evidence="2" type="ORF">JMJ35_007057</name>
</gene>
<feature type="compositionally biased region" description="Low complexity" evidence="1">
    <location>
        <begin position="100"/>
        <end position="109"/>
    </location>
</feature>
<reference evidence="2" key="1">
    <citation type="submission" date="2023-03" db="EMBL/GenBank/DDBJ databases">
        <title>Complete genome of Cladonia borealis.</title>
        <authorList>
            <person name="Park H."/>
        </authorList>
    </citation>
    <scope>NUCLEOTIDE SEQUENCE</scope>
    <source>
        <strain evidence="2">ANT050790</strain>
    </source>
</reference>
<feature type="compositionally biased region" description="Polar residues" evidence="1">
    <location>
        <begin position="84"/>
        <end position="99"/>
    </location>
</feature>
<comment type="caution">
    <text evidence="2">The sequence shown here is derived from an EMBL/GenBank/DDBJ whole genome shotgun (WGS) entry which is preliminary data.</text>
</comment>
<dbReference type="AlphaFoldDB" id="A0AA39QWS2"/>
<dbReference type="Proteomes" id="UP001166286">
    <property type="component" value="Unassembled WGS sequence"/>
</dbReference>
<dbReference type="Pfam" id="PF08624">
    <property type="entry name" value="CRC_subunit"/>
    <property type="match status" value="1"/>
</dbReference>
<protein>
    <recommendedName>
        <fullName evidence="4">Nuclear localization protein</fullName>
    </recommendedName>
</protein>
<feature type="region of interest" description="Disordered" evidence="1">
    <location>
        <begin position="41"/>
        <end position="115"/>
    </location>
</feature>
<sequence length="526" mass="59290">MERVGQGHFTGPNTIGGSNPAVLNTLVDYLPASSWTNASVTDLGRKRSRSLENSEDTFKGDTGDGVQNPKKYGKSPQRKDKPTTTKQQTSFKSPDQLCTPQLQSQSLPQKSTDTKSAIVRALPSVRGHTTDQVTAEQDEYLPREYDEAGEQKVSRMGEPLGGRQFEIRTFFVVNRGTKRFMLAIECARLLGYRDSYMLFNKNRSLYKINATQAEKDVLIHQAILPSSVRSRPITIVTAKSIFRQFGARVIQDGRRVQDDYWEARAKKQGFTERDRAEDKRPGATKAKETTAHLEASNNPITQLGFGQEQDEIYPASLTKVEDARQQPYERIPIPEQEITGTPHVDHAQPASEADFMHHIQYAAYLNNEHARKAEALAKYVGLTWDMVLKKDVPWPQQKAEQDPSVTQTPLLPSSPAMKEYQQSMSGTQMMCAEATFLPQPRIYQQNPPTQSTSSSTRPDLRHREPALLSYTPSQHGPLYHAQPSQFPGQAPPQPWQSLSSIPEHQHSPFLPSRFQYTSQPRSRLEQ</sequence>
<keyword evidence="3" id="KW-1185">Reference proteome</keyword>
<proteinExistence type="predicted"/>
<evidence type="ECO:0000256" key="1">
    <source>
        <dbReference type="SAM" id="MobiDB-lite"/>
    </source>
</evidence>
<feature type="compositionally biased region" description="Basic and acidic residues" evidence="1">
    <location>
        <begin position="268"/>
        <end position="291"/>
    </location>
</feature>
<feature type="region of interest" description="Disordered" evidence="1">
    <location>
        <begin position="268"/>
        <end position="305"/>
    </location>
</feature>
<feature type="compositionally biased region" description="Polar residues" evidence="1">
    <location>
        <begin position="514"/>
        <end position="526"/>
    </location>
</feature>
<feature type="compositionally biased region" description="Basic and acidic residues" evidence="1">
    <location>
        <begin position="43"/>
        <end position="62"/>
    </location>
</feature>